<evidence type="ECO:0000313" key="3">
    <source>
        <dbReference type="EMBL" id="AOM78464.1"/>
    </source>
</evidence>
<name>A0A1D7QIG5_9SPHI</name>
<dbReference type="InterPro" id="IPR023393">
    <property type="entry name" value="START-like_dom_sf"/>
</dbReference>
<organism evidence="3 4">
    <name type="scientific">Pedobacter steynii</name>
    <dbReference type="NCBI Taxonomy" id="430522"/>
    <lineage>
        <taxon>Bacteria</taxon>
        <taxon>Pseudomonadati</taxon>
        <taxon>Bacteroidota</taxon>
        <taxon>Sphingobacteriia</taxon>
        <taxon>Sphingobacteriales</taxon>
        <taxon>Sphingobacteriaceae</taxon>
        <taxon>Pedobacter</taxon>
    </lineage>
</organism>
<comment type="similarity">
    <text evidence="1">Belongs to the AHA1 family.</text>
</comment>
<dbReference type="Pfam" id="PF08327">
    <property type="entry name" value="AHSA1"/>
    <property type="match status" value="1"/>
</dbReference>
<dbReference type="SUPFAM" id="SSF55961">
    <property type="entry name" value="Bet v1-like"/>
    <property type="match status" value="1"/>
</dbReference>
<gene>
    <name evidence="3" type="ORF">BFS30_15535</name>
</gene>
<evidence type="ECO:0000313" key="4">
    <source>
        <dbReference type="Proteomes" id="UP000094313"/>
    </source>
</evidence>
<protein>
    <submittedName>
        <fullName evidence="3">ATPase</fullName>
    </submittedName>
</protein>
<dbReference type="RefSeq" id="WP_069380129.1">
    <property type="nucleotide sequence ID" value="NZ_CP017141.1"/>
</dbReference>
<keyword evidence="4" id="KW-1185">Reference proteome</keyword>
<evidence type="ECO:0000259" key="2">
    <source>
        <dbReference type="Pfam" id="PF08327"/>
    </source>
</evidence>
<dbReference type="KEGG" id="psty:BFS30_15535"/>
<dbReference type="OrthoDB" id="384974at2"/>
<dbReference type="CDD" id="cd07814">
    <property type="entry name" value="SRPBCC_CalC_Aha1-like"/>
    <property type="match status" value="1"/>
</dbReference>
<feature type="domain" description="Activator of Hsp90 ATPase homologue 1/2-like C-terminal" evidence="2">
    <location>
        <begin position="11"/>
        <end position="141"/>
    </location>
</feature>
<evidence type="ECO:0000256" key="1">
    <source>
        <dbReference type="ARBA" id="ARBA00006817"/>
    </source>
</evidence>
<sequence>MKKQEFKVLIDAPREKVWDVIIGKETYPQWTAPFSEGSNVETDWKKGSKAIFGDGKGSGMVSEIADNKPNEFLSIRHLGMIKDGVEDLDSEDVKKWSGAMENYTLKNVNGKTEWTVEMDMGEEWADYMNETWPLALQKAKELAEQS</sequence>
<accession>A0A1D7QIG5</accession>
<dbReference type="Proteomes" id="UP000094313">
    <property type="component" value="Chromosome"/>
</dbReference>
<reference evidence="3 4" key="1">
    <citation type="submission" date="2016-08" db="EMBL/GenBank/DDBJ databases">
        <authorList>
            <person name="Seilhamer J.J."/>
        </authorList>
    </citation>
    <scope>NUCLEOTIDE SEQUENCE [LARGE SCALE GENOMIC DNA]</scope>
    <source>
        <strain evidence="3 4">DX4</strain>
    </source>
</reference>
<dbReference type="InterPro" id="IPR013538">
    <property type="entry name" value="ASHA1/2-like_C"/>
</dbReference>
<dbReference type="EMBL" id="CP017141">
    <property type="protein sequence ID" value="AOM78464.1"/>
    <property type="molecule type" value="Genomic_DNA"/>
</dbReference>
<dbReference type="AlphaFoldDB" id="A0A1D7QIG5"/>
<proteinExistence type="inferred from homology"/>
<dbReference type="Gene3D" id="3.30.530.20">
    <property type="match status" value="1"/>
</dbReference>